<sequence length="55" mass="4936">TGGENTGTKGVGGDPIYGGKSPPGGGGDNIGRKGVGVSSSAGGKSCCGGGLNKGN</sequence>
<evidence type="ECO:0000313" key="2">
    <source>
        <dbReference type="Proteomes" id="UP000309997"/>
    </source>
</evidence>
<evidence type="ECO:0000313" key="1">
    <source>
        <dbReference type="EMBL" id="KAL3609401.1"/>
    </source>
</evidence>
<dbReference type="Proteomes" id="UP000309997">
    <property type="component" value="Unassembled WGS sequence"/>
</dbReference>
<accession>A0ACC4CVT9</accession>
<keyword evidence="2" id="KW-1185">Reference proteome</keyword>
<comment type="caution">
    <text evidence="1">The sequence shown here is derived from an EMBL/GenBank/DDBJ whole genome shotgun (WGS) entry which is preliminary data.</text>
</comment>
<gene>
    <name evidence="1" type="ORF">D5086_000421</name>
</gene>
<dbReference type="EMBL" id="RCHU02000001">
    <property type="protein sequence ID" value="KAL3609401.1"/>
    <property type="molecule type" value="Genomic_DNA"/>
</dbReference>
<name>A0ACC4CVT9_POPAL</name>
<feature type="non-terminal residue" evidence="1">
    <location>
        <position position="55"/>
    </location>
</feature>
<proteinExistence type="predicted"/>
<reference evidence="1 2" key="1">
    <citation type="journal article" date="2024" name="Plant Biotechnol. J.">
        <title>Genome and CRISPR/Cas9 system of a widespread forest tree (Populus alba) in the world.</title>
        <authorList>
            <person name="Liu Y.J."/>
            <person name="Jiang P.F."/>
            <person name="Han X.M."/>
            <person name="Li X.Y."/>
            <person name="Wang H.M."/>
            <person name="Wang Y.J."/>
            <person name="Wang X.X."/>
            <person name="Zeng Q.Y."/>
        </authorList>
    </citation>
    <scope>NUCLEOTIDE SEQUENCE [LARGE SCALE GENOMIC DNA]</scope>
    <source>
        <strain evidence="2">cv. PAL-ZL1</strain>
    </source>
</reference>
<protein>
    <submittedName>
        <fullName evidence="1">Uncharacterized protein</fullName>
    </submittedName>
</protein>
<organism evidence="1 2">
    <name type="scientific">Populus alba</name>
    <name type="common">White poplar</name>
    <dbReference type="NCBI Taxonomy" id="43335"/>
    <lineage>
        <taxon>Eukaryota</taxon>
        <taxon>Viridiplantae</taxon>
        <taxon>Streptophyta</taxon>
        <taxon>Embryophyta</taxon>
        <taxon>Tracheophyta</taxon>
        <taxon>Spermatophyta</taxon>
        <taxon>Magnoliopsida</taxon>
        <taxon>eudicotyledons</taxon>
        <taxon>Gunneridae</taxon>
        <taxon>Pentapetalae</taxon>
        <taxon>rosids</taxon>
        <taxon>fabids</taxon>
        <taxon>Malpighiales</taxon>
        <taxon>Salicaceae</taxon>
        <taxon>Saliceae</taxon>
        <taxon>Populus</taxon>
    </lineage>
</organism>
<feature type="non-terminal residue" evidence="1">
    <location>
        <position position="1"/>
    </location>
</feature>